<evidence type="ECO:0000313" key="2">
    <source>
        <dbReference type="Proteomes" id="UP000887574"/>
    </source>
</evidence>
<proteinExistence type="predicted"/>
<accession>A0A915DSW4</accession>
<feature type="coiled-coil region" evidence="1">
    <location>
        <begin position="184"/>
        <end position="231"/>
    </location>
</feature>
<dbReference type="Proteomes" id="UP000887574">
    <property type="component" value="Unplaced"/>
</dbReference>
<protein>
    <submittedName>
        <fullName evidence="3">Uncharacterized protein</fullName>
    </submittedName>
</protein>
<keyword evidence="1" id="KW-0175">Coiled coil</keyword>
<sequence>MWKLKAKEEVVLKRTEKVGNVTLAITPCLVNPLTHCYCWTVLDERKRTDETGRIQSGCAGCREIRSSKSSRVAKDTPVPMWVAIRDDKISWEGTGNGAAHFCSGPKERSEVEGNQLRRSVIAEIATGSVEKPCSAVAKLERKILDKAGNDQGVVIHRKLHYQEQAQCCGIRIGRVIPNEPNPLYSEISERLQDLQANLTQFLDDGSTEEQYAESEKRKNASQEEVEIVNEDESLQVDIPKLEPFVSDKDDEDKLKSFREPNKVREDESITLYLPIKKFRLNCEPNNPEKFLMIEGDGNCFTGSL</sequence>
<dbReference type="AlphaFoldDB" id="A0A915DSW4"/>
<keyword evidence="2" id="KW-1185">Reference proteome</keyword>
<evidence type="ECO:0000313" key="3">
    <source>
        <dbReference type="WBParaSite" id="jg22580"/>
    </source>
</evidence>
<reference evidence="3" key="1">
    <citation type="submission" date="2022-11" db="UniProtKB">
        <authorList>
            <consortium name="WormBaseParasite"/>
        </authorList>
    </citation>
    <scope>IDENTIFICATION</scope>
</reference>
<evidence type="ECO:0000256" key="1">
    <source>
        <dbReference type="SAM" id="Coils"/>
    </source>
</evidence>
<name>A0A915DSW4_9BILA</name>
<organism evidence="2 3">
    <name type="scientific">Ditylenchus dipsaci</name>
    <dbReference type="NCBI Taxonomy" id="166011"/>
    <lineage>
        <taxon>Eukaryota</taxon>
        <taxon>Metazoa</taxon>
        <taxon>Ecdysozoa</taxon>
        <taxon>Nematoda</taxon>
        <taxon>Chromadorea</taxon>
        <taxon>Rhabditida</taxon>
        <taxon>Tylenchina</taxon>
        <taxon>Tylenchomorpha</taxon>
        <taxon>Sphaerularioidea</taxon>
        <taxon>Anguinidae</taxon>
        <taxon>Anguininae</taxon>
        <taxon>Ditylenchus</taxon>
    </lineage>
</organism>
<dbReference type="WBParaSite" id="jg22580">
    <property type="protein sequence ID" value="jg22580"/>
    <property type="gene ID" value="jg22580"/>
</dbReference>